<accession>A0A151Y4S8</accession>
<evidence type="ECO:0000313" key="3">
    <source>
        <dbReference type="EMBL" id="KYQ73033.1"/>
    </source>
</evidence>
<dbReference type="STRING" id="1806892.AZH43_01730"/>
<keyword evidence="4" id="KW-1185">Reference proteome</keyword>
<feature type="compositionally biased region" description="Basic and acidic residues" evidence="1">
    <location>
        <begin position="63"/>
        <end position="75"/>
    </location>
</feature>
<dbReference type="AlphaFoldDB" id="A0A151Y4S8"/>
<organism evidence="3 4">
    <name type="scientific">Acinetobacter pragensis</name>
    <dbReference type="NCBI Taxonomy" id="1806892"/>
    <lineage>
        <taxon>Bacteria</taxon>
        <taxon>Pseudomonadati</taxon>
        <taxon>Pseudomonadota</taxon>
        <taxon>Gammaproteobacteria</taxon>
        <taxon>Moraxellales</taxon>
        <taxon>Moraxellaceae</taxon>
        <taxon>Acinetobacter</taxon>
    </lineage>
</organism>
<keyword evidence="2" id="KW-0732">Signal</keyword>
<feature type="compositionally biased region" description="Basic and acidic residues" evidence="1">
    <location>
        <begin position="81"/>
        <end position="102"/>
    </location>
</feature>
<dbReference type="RefSeq" id="WP_067666921.1">
    <property type="nucleotide sequence ID" value="NZ_CBCSIK010000005.1"/>
</dbReference>
<feature type="chain" id="PRO_5007592254" evidence="2">
    <location>
        <begin position="28"/>
        <end position="171"/>
    </location>
</feature>
<sequence length="171" mass="18164">MNLFKTAFFKTTALTAALFAASPLVMANTAQVSANANANVQASPESGTLQSLGQNVKNAAHKTGESIERGADKTKAFTQDKWQDTKDFTADKVQSAKEKTAEIKQSSTENTAQAEQSLHEKSVQTKNVLSKKTDQDKTHNTGLKGNVQADLNTPAGKAHVSSETDAAIGIK</sequence>
<name>A0A151Y4S8_9GAMM</name>
<gene>
    <name evidence="3" type="ORF">AZH43_01730</name>
</gene>
<feature type="signal peptide" evidence="2">
    <location>
        <begin position="1"/>
        <end position="27"/>
    </location>
</feature>
<feature type="compositionally biased region" description="Polar residues" evidence="1">
    <location>
        <begin position="103"/>
        <end position="116"/>
    </location>
</feature>
<proteinExistence type="predicted"/>
<evidence type="ECO:0000256" key="1">
    <source>
        <dbReference type="SAM" id="MobiDB-lite"/>
    </source>
</evidence>
<comment type="caution">
    <text evidence="3">The sequence shown here is derived from an EMBL/GenBank/DDBJ whole genome shotgun (WGS) entry which is preliminary data.</text>
</comment>
<protein>
    <submittedName>
        <fullName evidence="3">Uncharacterized protein</fullName>
    </submittedName>
</protein>
<dbReference type="EMBL" id="LUAW01000012">
    <property type="protein sequence ID" value="KYQ73033.1"/>
    <property type="molecule type" value="Genomic_DNA"/>
</dbReference>
<dbReference type="Gene3D" id="1.10.287.700">
    <property type="entry name" value="Helix hairpin bin"/>
    <property type="match status" value="1"/>
</dbReference>
<evidence type="ECO:0000256" key="2">
    <source>
        <dbReference type="SAM" id="SignalP"/>
    </source>
</evidence>
<dbReference type="OrthoDB" id="6712979at2"/>
<feature type="region of interest" description="Disordered" evidence="1">
    <location>
        <begin position="63"/>
        <end position="171"/>
    </location>
</feature>
<dbReference type="Proteomes" id="UP000076276">
    <property type="component" value="Unassembled WGS sequence"/>
</dbReference>
<reference evidence="3 4" key="1">
    <citation type="submission" date="2016-03" db="EMBL/GenBank/DDBJ databases">
        <title>Acinetobacter genomospecies 28 strain ANC 4149.</title>
        <authorList>
            <person name="Radolfova-Krizova L."/>
            <person name="Nemec A."/>
        </authorList>
    </citation>
    <scope>NUCLEOTIDE SEQUENCE [LARGE SCALE GENOMIC DNA]</scope>
    <source>
        <strain evidence="3 4">ANC 4149</strain>
    </source>
</reference>
<evidence type="ECO:0000313" key="4">
    <source>
        <dbReference type="Proteomes" id="UP000076276"/>
    </source>
</evidence>